<evidence type="ECO:0000256" key="1">
    <source>
        <dbReference type="ARBA" id="ARBA00004123"/>
    </source>
</evidence>
<keyword evidence="5" id="KW-0539">Nucleus</keyword>
<dbReference type="AlphaFoldDB" id="A0A9W9U1R8"/>
<dbReference type="GO" id="GO:0046872">
    <property type="term" value="F:metal ion binding"/>
    <property type="evidence" value="ECO:0007669"/>
    <property type="project" value="UniProtKB-KW"/>
</dbReference>
<dbReference type="Proteomes" id="UP001147746">
    <property type="component" value="Unassembled WGS sequence"/>
</dbReference>
<dbReference type="PANTHER" id="PTHR47338">
    <property type="entry name" value="ZN(II)2CYS6 TRANSCRIPTION FACTOR (EUROFUNG)-RELATED"/>
    <property type="match status" value="1"/>
</dbReference>
<keyword evidence="4" id="KW-0804">Transcription</keyword>
<evidence type="ECO:0000256" key="2">
    <source>
        <dbReference type="ARBA" id="ARBA00022723"/>
    </source>
</evidence>
<gene>
    <name evidence="6" type="ORF">N7476_008508</name>
</gene>
<dbReference type="GO" id="GO:0005634">
    <property type="term" value="C:nucleus"/>
    <property type="evidence" value="ECO:0007669"/>
    <property type="project" value="UniProtKB-SubCell"/>
</dbReference>
<evidence type="ECO:0000256" key="3">
    <source>
        <dbReference type="ARBA" id="ARBA00023015"/>
    </source>
</evidence>
<keyword evidence="7" id="KW-1185">Reference proteome</keyword>
<dbReference type="GO" id="GO:0000981">
    <property type="term" value="F:DNA-binding transcription factor activity, RNA polymerase II-specific"/>
    <property type="evidence" value="ECO:0007669"/>
    <property type="project" value="InterPro"/>
</dbReference>
<dbReference type="EMBL" id="JAPZBO010000008">
    <property type="protein sequence ID" value="KAJ5307852.1"/>
    <property type="molecule type" value="Genomic_DNA"/>
</dbReference>
<proteinExistence type="predicted"/>
<sequence>MLAGIAARGATALRLNYERPELSFVAQETRRRVLWTLSLMDGVFSVGLPEYETISHSIIYQRLPSSEDAYRDGNPNVQIAGRQHLMESNSTELALSEQPLAQLSGLVQDIQNDLRRVQAEVEYSFQYNVAATASVAEKKDSRWFARYLQVSMTWHQVHCDLYRMFLPRYPQAAPKVIMETVEPSLKAHAVKACQDHVKNINEILKGLLDLTGHPVLPSYIAVCAYHATRLTLFLPSSPVLGMQMNMESAIESANVALHVLHRWFSGSVATEKIILDMQYLVSLSRGDPGSIFRELSCPSPPLDHGRHRHSHLAVHSLVRQANFMDDGYD</sequence>
<keyword evidence="3" id="KW-0805">Transcription regulation</keyword>
<reference evidence="6" key="1">
    <citation type="submission" date="2022-12" db="EMBL/GenBank/DDBJ databases">
        <authorList>
            <person name="Petersen C."/>
        </authorList>
    </citation>
    <scope>NUCLEOTIDE SEQUENCE</scope>
    <source>
        <strain evidence="6">IBT 21472</strain>
    </source>
</reference>
<evidence type="ECO:0008006" key="8">
    <source>
        <dbReference type="Google" id="ProtNLM"/>
    </source>
</evidence>
<evidence type="ECO:0000313" key="7">
    <source>
        <dbReference type="Proteomes" id="UP001147746"/>
    </source>
</evidence>
<dbReference type="CDD" id="cd12148">
    <property type="entry name" value="fungal_TF_MHR"/>
    <property type="match status" value="1"/>
</dbReference>
<accession>A0A9W9U1R8</accession>
<organism evidence="6 7">
    <name type="scientific">Penicillium atrosanguineum</name>
    <dbReference type="NCBI Taxonomy" id="1132637"/>
    <lineage>
        <taxon>Eukaryota</taxon>
        <taxon>Fungi</taxon>
        <taxon>Dikarya</taxon>
        <taxon>Ascomycota</taxon>
        <taxon>Pezizomycotina</taxon>
        <taxon>Eurotiomycetes</taxon>
        <taxon>Eurotiomycetidae</taxon>
        <taxon>Eurotiales</taxon>
        <taxon>Aspergillaceae</taxon>
        <taxon>Penicillium</taxon>
    </lineage>
</organism>
<keyword evidence="2" id="KW-0479">Metal-binding</keyword>
<reference evidence="6" key="2">
    <citation type="journal article" date="2023" name="IMA Fungus">
        <title>Comparative genomic study of the Penicillium genus elucidates a diverse pangenome and 15 lateral gene transfer events.</title>
        <authorList>
            <person name="Petersen C."/>
            <person name="Sorensen T."/>
            <person name="Nielsen M.R."/>
            <person name="Sondergaard T.E."/>
            <person name="Sorensen J.L."/>
            <person name="Fitzpatrick D.A."/>
            <person name="Frisvad J.C."/>
            <person name="Nielsen K.L."/>
        </authorList>
    </citation>
    <scope>NUCLEOTIDE SEQUENCE</scope>
    <source>
        <strain evidence="6">IBT 21472</strain>
    </source>
</reference>
<evidence type="ECO:0000313" key="6">
    <source>
        <dbReference type="EMBL" id="KAJ5307852.1"/>
    </source>
</evidence>
<protein>
    <recommendedName>
        <fullName evidence="8">Transcription factor domain-containing protein</fullName>
    </recommendedName>
</protein>
<comment type="subcellular location">
    <subcellularLocation>
        <location evidence="1">Nucleus</location>
    </subcellularLocation>
</comment>
<evidence type="ECO:0000256" key="4">
    <source>
        <dbReference type="ARBA" id="ARBA00023163"/>
    </source>
</evidence>
<dbReference type="InterPro" id="IPR050815">
    <property type="entry name" value="TF_fung"/>
</dbReference>
<comment type="caution">
    <text evidence="6">The sequence shown here is derived from an EMBL/GenBank/DDBJ whole genome shotgun (WGS) entry which is preliminary data.</text>
</comment>
<evidence type="ECO:0000256" key="5">
    <source>
        <dbReference type="ARBA" id="ARBA00023242"/>
    </source>
</evidence>
<name>A0A9W9U1R8_9EURO</name>
<dbReference type="PANTHER" id="PTHR47338:SF7">
    <property type="entry name" value="ZN(II)2CYS6 TRANSCRIPTION FACTOR (EUROFUNG)"/>
    <property type="match status" value="1"/>
</dbReference>